<proteinExistence type="predicted"/>
<gene>
    <name evidence="9" type="ORF">ANANG_G00228750</name>
</gene>
<evidence type="ECO:0000256" key="7">
    <source>
        <dbReference type="SAM" id="MobiDB-lite"/>
    </source>
</evidence>
<keyword evidence="1" id="KW-0805">Transcription regulation</keyword>
<evidence type="ECO:0000259" key="8">
    <source>
        <dbReference type="PROSITE" id="PS50118"/>
    </source>
</evidence>
<keyword evidence="4 5" id="KW-0539">Nucleus</keyword>
<reference evidence="9" key="1">
    <citation type="submission" date="2021-01" db="EMBL/GenBank/DDBJ databases">
        <title>A chromosome-scale assembly of European eel, Anguilla anguilla.</title>
        <authorList>
            <person name="Henkel C."/>
            <person name="Jong-Raadsen S.A."/>
            <person name="Dufour S."/>
            <person name="Weltzien F.-A."/>
            <person name="Palstra A.P."/>
            <person name="Pelster B."/>
            <person name="Spaink H.P."/>
            <person name="Van Den Thillart G.E."/>
            <person name="Jansen H."/>
            <person name="Zahm M."/>
            <person name="Klopp C."/>
            <person name="Cedric C."/>
            <person name="Louis A."/>
            <person name="Berthelot C."/>
            <person name="Parey E."/>
            <person name="Roest Crollius H."/>
            <person name="Montfort J."/>
            <person name="Robinson-Rechavi M."/>
            <person name="Bucao C."/>
            <person name="Bouchez O."/>
            <person name="Gislard M."/>
            <person name="Lluch J."/>
            <person name="Milhes M."/>
            <person name="Lampietro C."/>
            <person name="Lopez Roques C."/>
            <person name="Donnadieu C."/>
            <person name="Braasch I."/>
            <person name="Desvignes T."/>
            <person name="Postlethwait J."/>
            <person name="Bobe J."/>
            <person name="Guiguen Y."/>
            <person name="Dirks R."/>
        </authorList>
    </citation>
    <scope>NUCLEOTIDE SEQUENCE</scope>
    <source>
        <strain evidence="9">Tag_6206</strain>
        <tissue evidence="9">Liver</tissue>
    </source>
</reference>
<evidence type="ECO:0000313" key="9">
    <source>
        <dbReference type="EMBL" id="KAG5838916.1"/>
    </source>
</evidence>
<dbReference type="Gene3D" id="1.10.30.10">
    <property type="entry name" value="High mobility group box domain"/>
    <property type="match status" value="1"/>
</dbReference>
<feature type="compositionally biased region" description="Basic and acidic residues" evidence="7">
    <location>
        <begin position="294"/>
        <end position="314"/>
    </location>
</feature>
<feature type="region of interest" description="Disordered" evidence="7">
    <location>
        <begin position="1"/>
        <end position="71"/>
    </location>
</feature>
<keyword evidence="3" id="KW-0804">Transcription</keyword>
<evidence type="ECO:0000256" key="5">
    <source>
        <dbReference type="PROSITE-ProRule" id="PRU00267"/>
    </source>
</evidence>
<feature type="region of interest" description="Disordered" evidence="7">
    <location>
        <begin position="202"/>
        <end position="247"/>
    </location>
</feature>
<feature type="coiled-coil region" evidence="6">
    <location>
        <begin position="120"/>
        <end position="162"/>
    </location>
</feature>
<dbReference type="GO" id="GO:0045165">
    <property type="term" value="P:cell fate commitment"/>
    <property type="evidence" value="ECO:0007669"/>
    <property type="project" value="TreeGrafter"/>
</dbReference>
<dbReference type="SMART" id="SM00398">
    <property type="entry name" value="HMG"/>
    <property type="match status" value="1"/>
</dbReference>
<dbReference type="AlphaFoldDB" id="A0A9D3RQW9"/>
<dbReference type="Proteomes" id="UP001044222">
    <property type="component" value="Chromosome 12"/>
</dbReference>
<feature type="region of interest" description="Disordered" evidence="7">
    <location>
        <begin position="276"/>
        <end position="340"/>
    </location>
</feature>
<dbReference type="GO" id="GO:0000978">
    <property type="term" value="F:RNA polymerase II cis-regulatory region sequence-specific DNA binding"/>
    <property type="evidence" value="ECO:0007669"/>
    <property type="project" value="TreeGrafter"/>
</dbReference>
<dbReference type="SUPFAM" id="SSF47095">
    <property type="entry name" value="HMG-box"/>
    <property type="match status" value="1"/>
</dbReference>
<dbReference type="PANTHER" id="PTHR45789:SF4">
    <property type="entry name" value="TRANSCRIPTION FACTOR SOX-13"/>
    <property type="match status" value="1"/>
</dbReference>
<feature type="domain" description="HMG box" evidence="8">
    <location>
        <begin position="340"/>
        <end position="408"/>
    </location>
</feature>
<dbReference type="CDD" id="cd22030">
    <property type="entry name" value="HMG-box_SoxD"/>
    <property type="match status" value="1"/>
</dbReference>
<dbReference type="InterPro" id="IPR036910">
    <property type="entry name" value="HMG_box_dom_sf"/>
</dbReference>
<sequence>MTDVVVKLEGRQGGDEGGVIRAGPRTGSPCDWLVQPPVERSETPSGAMRNTPTPPQDDSAVKQEMDESHRSLERLDQHPNISEGGAESLAEKELQVVLMIRQLSGLREALLGAQSEHKNMAALLMVKQQQQMELAQQQQEQITRQQQQLIQQQQKINLLQQHIQQVNMPFVMIPAFHHSTESQMGPPPANRLQARALSTGQVTPVKSNGTVRSQGESQPLNLTSKLTGQEQRKMPRPQTLDSAHSQPQPALHLGVQSEGGMVSRSLQDAQGLLRTHGLGGQERDPTTPAEASASEERTHRKRKAEAAMEDHLSSDTEVGAPTSAARRSFSESSAPSSEHIKRPMNAFMVWAKGERRRILQTFPNMHNSSISKILGSHWKSMSNQEKQPYYEEQARLSRQHLERYPDYKYRPRPKRTCALEGRRPRAVESNAAVKSPHLEPRHTLSPSQSDLSHRQRRSSGDARNQTTHLSAGSFPWQPVLVDHFLHHGPEPPNSGSVHRYPEEGNRRDHGTGEEMDRGSSESESMGHTD</sequence>
<dbReference type="InterPro" id="IPR009071">
    <property type="entry name" value="HMG_box_dom"/>
</dbReference>
<comment type="caution">
    <text evidence="9">The sequence shown here is derived from an EMBL/GenBank/DDBJ whole genome shotgun (WGS) entry which is preliminary data.</text>
</comment>
<keyword evidence="10" id="KW-1185">Reference proteome</keyword>
<feature type="compositionally biased region" description="Basic and acidic residues" evidence="7">
    <location>
        <begin position="1"/>
        <end position="14"/>
    </location>
</feature>
<feature type="compositionally biased region" description="Polar residues" evidence="7">
    <location>
        <begin position="202"/>
        <end position="229"/>
    </location>
</feature>
<dbReference type="GO" id="GO:0005634">
    <property type="term" value="C:nucleus"/>
    <property type="evidence" value="ECO:0007669"/>
    <property type="project" value="UniProtKB-UniRule"/>
</dbReference>
<protein>
    <recommendedName>
        <fullName evidence="8">HMG box domain-containing protein</fullName>
    </recommendedName>
</protein>
<dbReference type="Pfam" id="PF00505">
    <property type="entry name" value="HMG_box"/>
    <property type="match status" value="1"/>
</dbReference>
<feature type="region of interest" description="Disordered" evidence="7">
    <location>
        <begin position="402"/>
        <end position="529"/>
    </location>
</feature>
<dbReference type="InterPro" id="IPR051356">
    <property type="entry name" value="SOX/SOX-like_TF"/>
</dbReference>
<dbReference type="PANTHER" id="PTHR45789">
    <property type="entry name" value="FI18025P1"/>
    <property type="match status" value="1"/>
</dbReference>
<dbReference type="FunFam" id="1.10.30.10:FF:000003">
    <property type="entry name" value="Putative transcription factor SOX-6"/>
    <property type="match status" value="1"/>
</dbReference>
<accession>A0A9D3RQW9</accession>
<keyword evidence="6" id="KW-0175">Coiled coil</keyword>
<feature type="compositionally biased region" description="Low complexity" evidence="7">
    <location>
        <begin position="323"/>
        <end position="337"/>
    </location>
</feature>
<feature type="DNA-binding region" description="HMG box" evidence="5">
    <location>
        <begin position="340"/>
        <end position="408"/>
    </location>
</feature>
<evidence type="ECO:0000313" key="10">
    <source>
        <dbReference type="Proteomes" id="UP001044222"/>
    </source>
</evidence>
<feature type="compositionally biased region" description="Basic and acidic residues" evidence="7">
    <location>
        <begin position="59"/>
        <end position="71"/>
    </location>
</feature>
<feature type="compositionally biased region" description="Polar residues" evidence="7">
    <location>
        <begin position="461"/>
        <end position="470"/>
    </location>
</feature>
<dbReference type="EMBL" id="JAFIRN010000012">
    <property type="protein sequence ID" value="KAG5838916.1"/>
    <property type="molecule type" value="Genomic_DNA"/>
</dbReference>
<keyword evidence="2 5" id="KW-0238">DNA-binding</keyword>
<feature type="compositionally biased region" description="Basic and acidic residues" evidence="7">
    <location>
        <begin position="499"/>
        <end position="529"/>
    </location>
</feature>
<name>A0A9D3RQW9_ANGAN</name>
<dbReference type="GO" id="GO:0000981">
    <property type="term" value="F:DNA-binding transcription factor activity, RNA polymerase II-specific"/>
    <property type="evidence" value="ECO:0007669"/>
    <property type="project" value="TreeGrafter"/>
</dbReference>
<dbReference type="PROSITE" id="PS50118">
    <property type="entry name" value="HMG_BOX_2"/>
    <property type="match status" value="1"/>
</dbReference>
<evidence type="ECO:0000256" key="4">
    <source>
        <dbReference type="ARBA" id="ARBA00023242"/>
    </source>
</evidence>
<evidence type="ECO:0000256" key="1">
    <source>
        <dbReference type="ARBA" id="ARBA00023015"/>
    </source>
</evidence>
<evidence type="ECO:0000256" key="6">
    <source>
        <dbReference type="SAM" id="Coils"/>
    </source>
</evidence>
<organism evidence="9 10">
    <name type="scientific">Anguilla anguilla</name>
    <name type="common">European freshwater eel</name>
    <name type="synonym">Muraena anguilla</name>
    <dbReference type="NCBI Taxonomy" id="7936"/>
    <lineage>
        <taxon>Eukaryota</taxon>
        <taxon>Metazoa</taxon>
        <taxon>Chordata</taxon>
        <taxon>Craniata</taxon>
        <taxon>Vertebrata</taxon>
        <taxon>Euteleostomi</taxon>
        <taxon>Actinopterygii</taxon>
        <taxon>Neopterygii</taxon>
        <taxon>Teleostei</taxon>
        <taxon>Anguilliformes</taxon>
        <taxon>Anguillidae</taxon>
        <taxon>Anguilla</taxon>
    </lineage>
</organism>
<evidence type="ECO:0000256" key="2">
    <source>
        <dbReference type="ARBA" id="ARBA00023125"/>
    </source>
</evidence>
<evidence type="ECO:0000256" key="3">
    <source>
        <dbReference type="ARBA" id="ARBA00023163"/>
    </source>
</evidence>